<proteinExistence type="predicted"/>
<dbReference type="Proteomes" id="UP000507470">
    <property type="component" value="Unassembled WGS sequence"/>
</dbReference>
<protein>
    <submittedName>
        <fullName evidence="1">Uncharacterized protein</fullName>
    </submittedName>
</protein>
<sequence length="224" mass="26214">MEAHLKQPPEMNFSSDGNMTERWKKWRQTMELYLDVALSEAEKENTCKALLNVIGQEGRDIFNTFDIQEGDKGKIEPLFTHFEIYCIPRKNVTMERYKFNTRVQGKSESIDQFVRFKKHDTKLSKRKVHGLEECESNSDSDQDEFFVGSVTEKRKTEIVGDECFTTYKVQESLEKPYHIEIDKSVQPLVNAPRNIPAALRKNLKETLKDMEEKQVIRKVDEPTD</sequence>
<evidence type="ECO:0000313" key="1">
    <source>
        <dbReference type="EMBL" id="CAC5418934.1"/>
    </source>
</evidence>
<keyword evidence="2" id="KW-1185">Reference proteome</keyword>
<accession>A0A6J8EE28</accession>
<gene>
    <name evidence="1" type="ORF">MCOR_51327</name>
</gene>
<dbReference type="OrthoDB" id="5984808at2759"/>
<dbReference type="EMBL" id="CACVKT020008954">
    <property type="protein sequence ID" value="CAC5418934.1"/>
    <property type="molecule type" value="Genomic_DNA"/>
</dbReference>
<evidence type="ECO:0000313" key="2">
    <source>
        <dbReference type="Proteomes" id="UP000507470"/>
    </source>
</evidence>
<dbReference type="AlphaFoldDB" id="A0A6J8EE28"/>
<reference evidence="1 2" key="1">
    <citation type="submission" date="2020-06" db="EMBL/GenBank/DDBJ databases">
        <authorList>
            <person name="Li R."/>
            <person name="Bekaert M."/>
        </authorList>
    </citation>
    <scope>NUCLEOTIDE SEQUENCE [LARGE SCALE GENOMIC DNA]</scope>
    <source>
        <strain evidence="2">wild</strain>
    </source>
</reference>
<dbReference type="PANTHER" id="PTHR33198">
    <property type="entry name" value="ANK_REP_REGION DOMAIN-CONTAINING PROTEIN-RELATED"/>
    <property type="match status" value="1"/>
</dbReference>
<organism evidence="1 2">
    <name type="scientific">Mytilus coruscus</name>
    <name type="common">Sea mussel</name>
    <dbReference type="NCBI Taxonomy" id="42192"/>
    <lineage>
        <taxon>Eukaryota</taxon>
        <taxon>Metazoa</taxon>
        <taxon>Spiralia</taxon>
        <taxon>Lophotrochozoa</taxon>
        <taxon>Mollusca</taxon>
        <taxon>Bivalvia</taxon>
        <taxon>Autobranchia</taxon>
        <taxon>Pteriomorphia</taxon>
        <taxon>Mytilida</taxon>
        <taxon>Mytiloidea</taxon>
        <taxon>Mytilidae</taxon>
        <taxon>Mytilinae</taxon>
        <taxon>Mytilus</taxon>
    </lineage>
</organism>
<name>A0A6J8EE28_MYTCO</name>